<evidence type="ECO:0000313" key="1">
    <source>
        <dbReference type="EMBL" id="QGS08845.1"/>
    </source>
</evidence>
<dbReference type="GO" id="GO:0009143">
    <property type="term" value="P:nucleoside triphosphate catabolic process"/>
    <property type="evidence" value="ECO:0007669"/>
    <property type="project" value="InterPro"/>
</dbReference>
<dbReference type="Gene3D" id="1.10.287.1080">
    <property type="entry name" value="MazG-like"/>
    <property type="match status" value="1"/>
</dbReference>
<dbReference type="AlphaFoldDB" id="A0AAP9KSV5"/>
<dbReference type="PANTHER" id="PTHR46523:SF1">
    <property type="entry name" value="DCTP PYROPHOSPHATASE 1"/>
    <property type="match status" value="1"/>
</dbReference>
<name>A0AAP9KSV5_9BACL</name>
<accession>A0AAP9KSV5</accession>
<sequence length="94" mass="11282">MEELKRIITEFRAKRDWGEYDTLERFSKSISIEAAELLEHFQWDESGDNMQEIKDELADVLIYSLAMCYHLGEDPKEIIKEKLKDVARRYPEKR</sequence>
<dbReference type="RefSeq" id="WP_004633160.1">
    <property type="nucleotide sequence ID" value="NZ_CAJPMP010000012.1"/>
</dbReference>
<keyword evidence="2" id="KW-1185">Reference proteome</keyword>
<reference evidence="1 2" key="1">
    <citation type="submission" date="2019-11" db="EMBL/GenBank/DDBJ databases">
        <title>FDA dAtabase for Regulatory Grade micrObial Sequences (FDA-ARGOS): Supporting development and validation of Infectious Disease Dx tests.</title>
        <authorList>
            <person name="Turner S."/>
            <person name="Byrd R."/>
            <person name="Tallon L."/>
            <person name="Sadzewicz L."/>
            <person name="Vavikolanu K."/>
            <person name="Mehta A."/>
            <person name="Aluvathingal J."/>
            <person name="Nadendla S."/>
            <person name="Myers T."/>
            <person name="Yan Y."/>
            <person name="Sichtig H."/>
        </authorList>
    </citation>
    <scope>NUCLEOTIDE SEQUENCE [LARGE SCALE GENOMIC DNA]</scope>
    <source>
        <strain evidence="1 2">FDAARGOS_741</strain>
    </source>
</reference>
<dbReference type="PANTHER" id="PTHR46523">
    <property type="entry name" value="DCTP PYROPHOSPHATASE 1"/>
    <property type="match status" value="1"/>
</dbReference>
<dbReference type="SUPFAM" id="SSF101386">
    <property type="entry name" value="all-alpha NTP pyrophosphatases"/>
    <property type="match status" value="1"/>
</dbReference>
<dbReference type="InterPro" id="IPR025984">
    <property type="entry name" value="DCTPP"/>
</dbReference>
<dbReference type="CDD" id="cd11537">
    <property type="entry name" value="NTP-PPase_RS21-C6_like"/>
    <property type="match status" value="1"/>
</dbReference>
<organism evidence="1 2">
    <name type="scientific">Gemella morbillorum</name>
    <dbReference type="NCBI Taxonomy" id="29391"/>
    <lineage>
        <taxon>Bacteria</taxon>
        <taxon>Bacillati</taxon>
        <taxon>Bacillota</taxon>
        <taxon>Bacilli</taxon>
        <taxon>Bacillales</taxon>
        <taxon>Gemellaceae</taxon>
        <taxon>Gemella</taxon>
    </lineage>
</organism>
<dbReference type="Proteomes" id="UP000425411">
    <property type="component" value="Chromosome"/>
</dbReference>
<dbReference type="PIRSF" id="PIRSF029826">
    <property type="entry name" value="UCP029826_pph"/>
    <property type="match status" value="1"/>
</dbReference>
<dbReference type="GO" id="GO:0047429">
    <property type="term" value="F:nucleoside triphosphate diphosphatase activity"/>
    <property type="evidence" value="ECO:0007669"/>
    <property type="project" value="InterPro"/>
</dbReference>
<proteinExistence type="predicted"/>
<evidence type="ECO:0000313" key="2">
    <source>
        <dbReference type="Proteomes" id="UP000425411"/>
    </source>
</evidence>
<gene>
    <name evidence="1" type="ORF">FOC49_02585</name>
</gene>
<dbReference type="InterPro" id="IPR052555">
    <property type="entry name" value="dCTP_Pyrophosphatase"/>
</dbReference>
<dbReference type="EMBL" id="CP046314">
    <property type="protein sequence ID" value="QGS08845.1"/>
    <property type="molecule type" value="Genomic_DNA"/>
</dbReference>
<dbReference type="Pfam" id="PF12643">
    <property type="entry name" value="MazG-like"/>
    <property type="match status" value="1"/>
</dbReference>
<protein>
    <submittedName>
        <fullName evidence="1">Nucleotide pyrophosphohydrolase</fullName>
    </submittedName>
</protein>